<dbReference type="GO" id="GO:0004022">
    <property type="term" value="F:alcohol dehydrogenase (NAD+) activity"/>
    <property type="evidence" value="ECO:0007669"/>
    <property type="project" value="TreeGrafter"/>
</dbReference>
<evidence type="ECO:0000256" key="1">
    <source>
        <dbReference type="ARBA" id="ARBA00007358"/>
    </source>
</evidence>
<dbReference type="GO" id="GO:0046872">
    <property type="term" value="F:metal ion binding"/>
    <property type="evidence" value="ECO:0007669"/>
    <property type="project" value="InterPro"/>
</dbReference>
<name>A0A0L6U1U2_9FIRM</name>
<dbReference type="RefSeq" id="WP_050740064.1">
    <property type="nucleotide sequence ID" value="NZ_LGYO01000022.1"/>
</dbReference>
<evidence type="ECO:0000256" key="2">
    <source>
        <dbReference type="ARBA" id="ARBA00023002"/>
    </source>
</evidence>
<dbReference type="SUPFAM" id="SSF56796">
    <property type="entry name" value="Dehydroquinate synthase-like"/>
    <property type="match status" value="1"/>
</dbReference>
<evidence type="ECO:0000259" key="3">
    <source>
        <dbReference type="Pfam" id="PF00465"/>
    </source>
</evidence>
<organism evidence="5 6">
    <name type="scientific">Acetobacterium bakii</name>
    <dbReference type="NCBI Taxonomy" id="52689"/>
    <lineage>
        <taxon>Bacteria</taxon>
        <taxon>Bacillati</taxon>
        <taxon>Bacillota</taxon>
        <taxon>Clostridia</taxon>
        <taxon>Eubacteriales</taxon>
        <taxon>Eubacteriaceae</taxon>
        <taxon>Acetobacterium</taxon>
    </lineage>
</organism>
<keyword evidence="6" id="KW-1185">Reference proteome</keyword>
<dbReference type="InterPro" id="IPR039697">
    <property type="entry name" value="Alcohol_dehydrogenase_Fe"/>
</dbReference>
<dbReference type="PANTHER" id="PTHR11496:SF102">
    <property type="entry name" value="ALCOHOL DEHYDROGENASE 4"/>
    <property type="match status" value="1"/>
</dbReference>
<sequence length="391" mass="42805">MNEPLLDLRKFVVPEIIIGLDARLLIGRYISHFNAKKPMLVTDKDVQKFRWFDEIYDAIQSHTRAIYFFDDISPNPKDYEAMRGAELFLANQCDLIIAIGGGSPIDCAKCISIVSANGGHVLDYEGVDEIRMPGPPLICIPTTAGSSADVSQFAIIKDTAANVKRAIISKKLVPDLALIDPVPLMSMDPYLTGCTGMDALTHAIEAYVSDTHSALTDVHALEAISLISQVIEQAVLPDRTIDTMFQLMLGSLQAGLAFSNASLGGVHAMAHSMGGLLDLPHGECNSILLEHVIRLNFDSVPGRFRNIGEQLGLDVADATDALVLESILQRICTIRNNLQIRSFIPVEELSAETLDHLVANAQDDPCMVTNPKELTDQEVRSIYDRILQIQT</sequence>
<evidence type="ECO:0000259" key="4">
    <source>
        <dbReference type="Pfam" id="PF25137"/>
    </source>
</evidence>
<dbReference type="InterPro" id="IPR056798">
    <property type="entry name" value="ADH_Fe_C"/>
</dbReference>
<dbReference type="FunFam" id="1.20.1090.10:FF:000001">
    <property type="entry name" value="Aldehyde-alcohol dehydrogenase"/>
    <property type="match status" value="1"/>
</dbReference>
<dbReference type="OrthoDB" id="9804734at2"/>
<feature type="domain" description="Fe-containing alcohol dehydrogenase-like C-terminal" evidence="4">
    <location>
        <begin position="195"/>
        <end position="386"/>
    </location>
</feature>
<dbReference type="Pfam" id="PF25137">
    <property type="entry name" value="ADH_Fe_C"/>
    <property type="match status" value="1"/>
</dbReference>
<evidence type="ECO:0000313" key="5">
    <source>
        <dbReference type="EMBL" id="KNZ41770.1"/>
    </source>
</evidence>
<dbReference type="EMBL" id="LGYO01000022">
    <property type="protein sequence ID" value="KNZ41770.1"/>
    <property type="molecule type" value="Genomic_DNA"/>
</dbReference>
<gene>
    <name evidence="5" type="ORF">AKG39_09030</name>
</gene>
<dbReference type="PATRIC" id="fig|52689.4.peg.1012"/>
<dbReference type="Gene3D" id="3.40.50.1970">
    <property type="match status" value="1"/>
</dbReference>
<feature type="domain" description="Alcohol dehydrogenase iron-type/glycerol dehydrogenase GldA" evidence="3">
    <location>
        <begin position="15"/>
        <end position="181"/>
    </location>
</feature>
<dbReference type="PANTHER" id="PTHR11496">
    <property type="entry name" value="ALCOHOL DEHYDROGENASE"/>
    <property type="match status" value="1"/>
</dbReference>
<accession>A0A0L6U1U2</accession>
<dbReference type="Pfam" id="PF00465">
    <property type="entry name" value="Fe-ADH"/>
    <property type="match status" value="1"/>
</dbReference>
<comment type="similarity">
    <text evidence="1">Belongs to the iron-containing alcohol dehydrogenase family.</text>
</comment>
<dbReference type="AlphaFoldDB" id="A0A0L6U1U2"/>
<evidence type="ECO:0000313" key="6">
    <source>
        <dbReference type="Proteomes" id="UP000036873"/>
    </source>
</evidence>
<dbReference type="FunFam" id="3.40.50.1970:FF:000003">
    <property type="entry name" value="Alcohol dehydrogenase, iron-containing"/>
    <property type="match status" value="1"/>
</dbReference>
<dbReference type="Proteomes" id="UP000036873">
    <property type="component" value="Unassembled WGS sequence"/>
</dbReference>
<proteinExistence type="inferred from homology"/>
<protein>
    <submittedName>
        <fullName evidence="5">Alcohol dehydrogenase</fullName>
    </submittedName>
</protein>
<dbReference type="Gene3D" id="1.20.1090.10">
    <property type="entry name" value="Dehydroquinate synthase-like - alpha domain"/>
    <property type="match status" value="1"/>
</dbReference>
<dbReference type="CDD" id="cd17814">
    <property type="entry name" value="Fe-ADH-like"/>
    <property type="match status" value="1"/>
</dbReference>
<dbReference type="STRING" id="52689.AKG39_09030"/>
<dbReference type="InterPro" id="IPR001670">
    <property type="entry name" value="ADH_Fe/GldA"/>
</dbReference>
<reference evidence="6" key="1">
    <citation type="submission" date="2015-07" db="EMBL/GenBank/DDBJ databases">
        <title>Draft genome sequence of Acetobacterium bakii DSM 8293, a potential psychrophilic chemical producer through syngas fermentation.</title>
        <authorList>
            <person name="Song Y."/>
            <person name="Hwang S."/>
            <person name="Cho B.-K."/>
        </authorList>
    </citation>
    <scope>NUCLEOTIDE SEQUENCE [LARGE SCALE GENOMIC DNA]</scope>
    <source>
        <strain evidence="6">DSM 8239</strain>
    </source>
</reference>
<comment type="caution">
    <text evidence="5">The sequence shown here is derived from an EMBL/GenBank/DDBJ whole genome shotgun (WGS) entry which is preliminary data.</text>
</comment>
<keyword evidence="2" id="KW-0560">Oxidoreductase</keyword>